<feature type="compositionally biased region" description="Low complexity" evidence="1">
    <location>
        <begin position="79"/>
        <end position="90"/>
    </location>
</feature>
<feature type="region of interest" description="Disordered" evidence="1">
    <location>
        <begin position="1"/>
        <end position="111"/>
    </location>
</feature>
<protein>
    <submittedName>
        <fullName evidence="2">Uncharacterized protein</fullName>
    </submittedName>
</protein>
<evidence type="ECO:0000313" key="2">
    <source>
        <dbReference type="EMBL" id="KOF73513.1"/>
    </source>
</evidence>
<accession>A0A0L8G9C5</accession>
<sequence>MGNWLGSENEKSSTPTSSPPPPTPSTSFSPPTKTTPLSPPTPSTSFSPPTKTTPLWPSTPSTSFSPPIRTTPLWPPTPSTSFSPPSRTTPLSPPTPSTGTSQKQDTTRADKKDVQRFLIQLIRDISMAVYCPDPNVLYTAINLVDIFGPVKALSILWELYPGLTSEKQISLFHIFVSLRVKYPGTILFDEEELFLPHNGLLYFHKNQEWILLAYLIIGIQDYPDSLFYQMACYEDTSDLTLVEILQEYSLNIPKWVDLLIEKILVNGAPCEYLCAYRKAPALHVAAEIATVSGEELENSFL</sequence>
<feature type="compositionally biased region" description="Low complexity" evidence="1">
    <location>
        <begin position="25"/>
        <end position="36"/>
    </location>
</feature>
<dbReference type="STRING" id="37653.A0A0L8G9C5"/>
<reference evidence="2" key="1">
    <citation type="submission" date="2015-07" db="EMBL/GenBank/DDBJ databases">
        <title>MeaNS - Measles Nucleotide Surveillance Program.</title>
        <authorList>
            <person name="Tran T."/>
            <person name="Druce J."/>
        </authorList>
    </citation>
    <scope>NUCLEOTIDE SEQUENCE</scope>
    <source>
        <strain evidence="2">UCB-OBI-ISO-001</strain>
        <tissue evidence="2">Gonad</tissue>
    </source>
</reference>
<name>A0A0L8G9C5_OCTBM</name>
<feature type="compositionally biased region" description="Low complexity" evidence="1">
    <location>
        <begin position="43"/>
        <end position="72"/>
    </location>
</feature>
<dbReference type="OrthoDB" id="6206005at2759"/>
<dbReference type="AlphaFoldDB" id="A0A0L8G9C5"/>
<evidence type="ECO:0000256" key="1">
    <source>
        <dbReference type="SAM" id="MobiDB-lite"/>
    </source>
</evidence>
<dbReference type="EMBL" id="KQ423136">
    <property type="protein sequence ID" value="KOF73513.1"/>
    <property type="molecule type" value="Genomic_DNA"/>
</dbReference>
<gene>
    <name evidence="2" type="ORF">OCBIM_22037798mg</name>
</gene>
<proteinExistence type="predicted"/>
<organism evidence="2">
    <name type="scientific">Octopus bimaculoides</name>
    <name type="common">California two-spotted octopus</name>
    <dbReference type="NCBI Taxonomy" id="37653"/>
    <lineage>
        <taxon>Eukaryota</taxon>
        <taxon>Metazoa</taxon>
        <taxon>Spiralia</taxon>
        <taxon>Lophotrochozoa</taxon>
        <taxon>Mollusca</taxon>
        <taxon>Cephalopoda</taxon>
        <taxon>Coleoidea</taxon>
        <taxon>Octopodiformes</taxon>
        <taxon>Octopoda</taxon>
        <taxon>Incirrata</taxon>
        <taxon>Octopodidae</taxon>
        <taxon>Octopus</taxon>
    </lineage>
</organism>